<proteinExistence type="predicted"/>
<sequence length="31" mass="3363">MLPSSANWALVQEAHLGWIGRSLPTESLRAA</sequence>
<dbReference type="EMBL" id="AMCZ02000013">
    <property type="protein sequence ID" value="EWC41148.1"/>
    <property type="molecule type" value="Genomic_DNA"/>
</dbReference>
<dbReference type="AlphaFoldDB" id="A0A061JR85"/>
<accession>A0A061JR85</accession>
<reference evidence="1 2" key="1">
    <citation type="journal article" date="2013" name="Genome Announc.">
        <title>Draft Genome of the Nitrogen-Fixing Bacterium Pseudomonas stutzeri Strain KOS6 Isolated from Industrial Hydrocarbon Sludge.</title>
        <authorList>
            <person name="Grigoryeva T.V."/>
            <person name="Laikov A.V."/>
            <person name="Naumova R.P."/>
            <person name="Manolov A.I."/>
            <person name="Larin A.K."/>
            <person name="Karpova I.Y."/>
            <person name="Semashko T.A."/>
            <person name="Alexeev D.G."/>
            <person name="Kostryukova E.S."/>
            <person name="Muller R."/>
            <person name="Govorun V.M."/>
        </authorList>
    </citation>
    <scope>NUCLEOTIDE SEQUENCE [LARGE SCALE GENOMIC DNA]</scope>
    <source>
        <strain evidence="1 2">KOS6</strain>
    </source>
</reference>
<organism evidence="1 2">
    <name type="scientific">Stutzerimonas stutzeri KOS6</name>
    <dbReference type="NCBI Taxonomy" id="1218352"/>
    <lineage>
        <taxon>Bacteria</taxon>
        <taxon>Pseudomonadati</taxon>
        <taxon>Pseudomonadota</taxon>
        <taxon>Gammaproteobacteria</taxon>
        <taxon>Pseudomonadales</taxon>
        <taxon>Pseudomonadaceae</taxon>
        <taxon>Stutzerimonas</taxon>
    </lineage>
</organism>
<name>A0A061JR85_STUST</name>
<comment type="caution">
    <text evidence="1">The sequence shown here is derived from an EMBL/GenBank/DDBJ whole genome shotgun (WGS) entry which is preliminary data.</text>
</comment>
<gene>
    <name evidence="1" type="ORF">B597_011440</name>
</gene>
<evidence type="ECO:0000313" key="2">
    <source>
        <dbReference type="Proteomes" id="UP000026923"/>
    </source>
</evidence>
<evidence type="ECO:0000313" key="1">
    <source>
        <dbReference type="EMBL" id="EWC41148.1"/>
    </source>
</evidence>
<dbReference type="Proteomes" id="UP000026923">
    <property type="component" value="Unassembled WGS sequence"/>
</dbReference>
<protein>
    <submittedName>
        <fullName evidence="1">Uncharacterized protein</fullName>
    </submittedName>
</protein>
<dbReference type="HOGENOM" id="CLU_3398026_0_0_6"/>